<dbReference type="GO" id="GO:0016579">
    <property type="term" value="P:protein deubiquitination"/>
    <property type="evidence" value="ECO:0007669"/>
    <property type="project" value="InterPro"/>
</dbReference>
<dbReference type="PROSITE" id="PS50235">
    <property type="entry name" value="USP_3"/>
    <property type="match status" value="1"/>
</dbReference>
<feature type="domain" description="USP" evidence="12">
    <location>
        <begin position="394"/>
        <end position="977"/>
    </location>
</feature>
<dbReference type="InterPro" id="IPR038765">
    <property type="entry name" value="Papain-like_cys_pep_sf"/>
</dbReference>
<organism evidence="14 15">
    <name type="scientific">Apatococcus lobatus</name>
    <dbReference type="NCBI Taxonomy" id="904363"/>
    <lineage>
        <taxon>Eukaryota</taxon>
        <taxon>Viridiplantae</taxon>
        <taxon>Chlorophyta</taxon>
        <taxon>core chlorophytes</taxon>
        <taxon>Trebouxiophyceae</taxon>
        <taxon>Chlorellales</taxon>
        <taxon>Chlorellaceae</taxon>
        <taxon>Apatococcus</taxon>
    </lineage>
</organism>
<dbReference type="Pfam" id="PF02148">
    <property type="entry name" value="zf-UBP"/>
    <property type="match status" value="1"/>
</dbReference>
<accession>A0AAW1R450</accession>
<evidence type="ECO:0000256" key="10">
    <source>
        <dbReference type="SAM" id="MobiDB-lite"/>
    </source>
</evidence>
<reference evidence="14 15" key="1">
    <citation type="journal article" date="2024" name="Nat. Commun.">
        <title>Phylogenomics reveals the evolutionary origins of lichenization in chlorophyte algae.</title>
        <authorList>
            <person name="Puginier C."/>
            <person name="Libourel C."/>
            <person name="Otte J."/>
            <person name="Skaloud P."/>
            <person name="Haon M."/>
            <person name="Grisel S."/>
            <person name="Petersen M."/>
            <person name="Berrin J.G."/>
            <person name="Delaux P.M."/>
            <person name="Dal Grande F."/>
            <person name="Keller J."/>
        </authorList>
    </citation>
    <scope>NUCLEOTIDE SEQUENCE [LARGE SCALE GENOMIC DNA]</scope>
    <source>
        <strain evidence="14 15">SAG 2145</strain>
    </source>
</reference>
<evidence type="ECO:0000259" key="13">
    <source>
        <dbReference type="PROSITE" id="PS50271"/>
    </source>
</evidence>
<dbReference type="SUPFAM" id="SSF54001">
    <property type="entry name" value="Cysteine proteinases"/>
    <property type="match status" value="1"/>
</dbReference>
<dbReference type="PANTHER" id="PTHR21646">
    <property type="entry name" value="UBIQUITIN CARBOXYL-TERMINAL HYDROLASE"/>
    <property type="match status" value="1"/>
</dbReference>
<feature type="domain" description="UBP-type" evidence="13">
    <location>
        <begin position="238"/>
        <end position="352"/>
    </location>
</feature>
<feature type="region of interest" description="Disordered" evidence="10">
    <location>
        <begin position="809"/>
        <end position="837"/>
    </location>
</feature>
<dbReference type="Pfam" id="PF00627">
    <property type="entry name" value="UBA"/>
    <property type="match status" value="1"/>
</dbReference>
<name>A0AAW1R450_9CHLO</name>
<dbReference type="PANTHER" id="PTHR21646:SF10">
    <property type="entry name" value="UBIQUITIN CARBOXYL-TERMINAL HYDROLASE 14"/>
    <property type="match status" value="1"/>
</dbReference>
<keyword evidence="9" id="KW-0378">Hydrolase</keyword>
<dbReference type="SMART" id="SM00165">
    <property type="entry name" value="UBA"/>
    <property type="match status" value="2"/>
</dbReference>
<dbReference type="GO" id="GO:0008270">
    <property type="term" value="F:zinc ion binding"/>
    <property type="evidence" value="ECO:0007669"/>
    <property type="project" value="UniProtKB-KW"/>
</dbReference>
<dbReference type="PROSITE" id="PS50271">
    <property type="entry name" value="ZF_UBP"/>
    <property type="match status" value="1"/>
</dbReference>
<dbReference type="CDD" id="cd14294">
    <property type="entry name" value="UBA1_UBP5_like"/>
    <property type="match status" value="1"/>
</dbReference>
<dbReference type="InterPro" id="IPR013083">
    <property type="entry name" value="Znf_RING/FYVE/PHD"/>
</dbReference>
<feature type="compositionally biased region" description="Low complexity" evidence="10">
    <location>
        <begin position="820"/>
        <end position="837"/>
    </location>
</feature>
<dbReference type="FunFam" id="3.30.40.10:FF:000396">
    <property type="entry name" value="Ubiquitin carboxyl-terminal hydrolase"/>
    <property type="match status" value="1"/>
</dbReference>
<keyword evidence="6 9" id="KW-0788">Thiol protease</keyword>
<keyword evidence="9" id="KW-0833">Ubl conjugation pathway</keyword>
<keyword evidence="5 8" id="KW-0863">Zinc-finger</keyword>
<dbReference type="EMBL" id="JALJOS010000016">
    <property type="protein sequence ID" value="KAK9828335.1"/>
    <property type="molecule type" value="Genomic_DNA"/>
</dbReference>
<dbReference type="Pfam" id="PF00443">
    <property type="entry name" value="UCH"/>
    <property type="match status" value="1"/>
</dbReference>
<dbReference type="InterPro" id="IPR001394">
    <property type="entry name" value="Peptidase_C19_UCH"/>
</dbReference>
<evidence type="ECO:0000313" key="15">
    <source>
        <dbReference type="Proteomes" id="UP001438707"/>
    </source>
</evidence>
<dbReference type="CDD" id="cd14386">
    <property type="entry name" value="UBA2_UBP5"/>
    <property type="match status" value="1"/>
</dbReference>
<evidence type="ECO:0000256" key="3">
    <source>
        <dbReference type="ARBA" id="ARBA00022670"/>
    </source>
</evidence>
<sequence>MSERQDRKKVQLRIGQRVTRHEGRIRLGQKRLNLDAGRAYSRVAEDFSRFGRKSSTKKRVPGVECAGIRTGQGMDFAILQAIHECSSSARVPVPPDQVFKDECMFSFDTPLSKGGLYLSLNTWQGFGKDYVSLDHTRTGNRLYLHEVWKKVPLPQEQQEAQEAKPERMALGGGGGFQVGAPKHKIEEERAIVVLPEMWSLALPNAALPEQVSAAVAGILAADSANLQDEVAEWEEERRVSKYAAGLEQQPAHRLIPSNPAEWRCDETGVTENLWLNLGTGHIGSGRQNWDGSGGNGAAMRHFEAKGSKYPLVVKLGTITPTGADVFSYATDENDMVTDPKLAEHLQHWGINMVGMQKTEKTMTELQIDLNMSFEFDRITEKGAQLHPISGPGYVGLKNLGNSCYMNSVLQLLWTVPAMSERYVNNAASIFATAPASTQSDFCAQMSKLGMAMVMGRTGAPPPQALSSAAATSHENGHPSPMDIQEDPATEENSVRPQRFKSLVGRGHPEFSSARQQDAEEYFQHMLEVMTRAERAAGVRLSSSDASNGASAEPTARAFQWQSEDRIQCSQSGCVSYPTATTSTLSLTIPVESATNKAELNAFKERESKRARLKEAGASAYISGGSEGASGGAASQASQAVTRDSGEDPVLPRVPFQACLDQWAAETSMEGYASAALGGQRTQATKRSRLRTLPDYLIVQLRRYYVAKDWTPKKLEVLVDVPDQLDLEHLRGHGPQPGEELQPEDASSNAAGTSGGSSTPAAPQQLQPDEGIVAQLISMGFAQNGAQRAAVATKNAGAEAAMDWVLQHMEDPDFNDPLSDPAATPAAQGPSAPAAGAASAAANPESVAMLTSFGFNDVQASAALQACSGSLDRAGDWLFSHTDDLDAAVANVLSQQQAASAPSSSADASAGSASSCKDGPGKYELVGFVSHMGSNTACGHYVAHIKKAGRWVIFNDDKVALSEHPPRDLGYMYMFKRL</sequence>
<proteinExistence type="inferred from homology"/>
<keyword evidence="3 9" id="KW-0645">Protease</keyword>
<evidence type="ECO:0000259" key="11">
    <source>
        <dbReference type="PROSITE" id="PS50030"/>
    </source>
</evidence>
<feature type="domain" description="UBA" evidence="11">
    <location>
        <begin position="840"/>
        <end position="880"/>
    </location>
</feature>
<comment type="function">
    <text evidence="9">Recognizes and hydrolyzes the peptide bond at the C-terminal Gly of ubiquitin. Involved in the processing of poly-ubiquitin precursors as well as that of ubiquitinated proteins.</text>
</comment>
<evidence type="ECO:0000256" key="2">
    <source>
        <dbReference type="ARBA" id="ARBA00009085"/>
    </source>
</evidence>
<comment type="catalytic activity">
    <reaction evidence="1 9">
        <text>Thiol-dependent hydrolysis of ester, thioester, amide, peptide and isopeptide bonds formed by the C-terminal Gly of ubiquitin (a 76-residue protein attached to proteins as an intracellular targeting signal).</text>
        <dbReference type="EC" id="3.4.19.12"/>
    </reaction>
</comment>
<evidence type="ECO:0000313" key="14">
    <source>
        <dbReference type="EMBL" id="KAK9828335.1"/>
    </source>
</evidence>
<dbReference type="SUPFAM" id="SSF57850">
    <property type="entry name" value="RING/U-box"/>
    <property type="match status" value="1"/>
</dbReference>
<evidence type="ECO:0000259" key="12">
    <source>
        <dbReference type="PROSITE" id="PS50235"/>
    </source>
</evidence>
<dbReference type="InterPro" id="IPR009060">
    <property type="entry name" value="UBA-like_sf"/>
</dbReference>
<evidence type="ECO:0000256" key="9">
    <source>
        <dbReference type="RuleBase" id="RU366025"/>
    </source>
</evidence>
<protein>
    <recommendedName>
        <fullName evidence="9">Ubiquitin carboxyl-terminal hydrolase</fullName>
        <ecNumber evidence="9">3.4.19.12</ecNumber>
    </recommendedName>
</protein>
<dbReference type="InterPro" id="IPR018200">
    <property type="entry name" value="USP_CS"/>
</dbReference>
<dbReference type="PROSITE" id="PS00973">
    <property type="entry name" value="USP_2"/>
    <property type="match status" value="1"/>
</dbReference>
<dbReference type="PROSITE" id="PS00972">
    <property type="entry name" value="USP_1"/>
    <property type="match status" value="1"/>
</dbReference>
<keyword evidence="15" id="KW-1185">Reference proteome</keyword>
<dbReference type="InterPro" id="IPR001607">
    <property type="entry name" value="Znf_UBP"/>
</dbReference>
<dbReference type="Proteomes" id="UP001438707">
    <property type="component" value="Unassembled WGS sequence"/>
</dbReference>
<gene>
    <name evidence="14" type="ORF">WJX74_009732</name>
</gene>
<comment type="similarity">
    <text evidence="2 9">Belongs to the peptidase C19 family.</text>
</comment>
<dbReference type="Gene3D" id="3.30.40.10">
    <property type="entry name" value="Zinc/RING finger domain, C3HC4 (zinc finger)"/>
    <property type="match status" value="2"/>
</dbReference>
<feature type="region of interest" description="Disordered" evidence="10">
    <location>
        <begin position="454"/>
        <end position="495"/>
    </location>
</feature>
<evidence type="ECO:0000256" key="1">
    <source>
        <dbReference type="ARBA" id="ARBA00000707"/>
    </source>
</evidence>
<evidence type="ECO:0000256" key="4">
    <source>
        <dbReference type="ARBA" id="ARBA00022723"/>
    </source>
</evidence>
<dbReference type="Gene3D" id="3.90.70.10">
    <property type="entry name" value="Cysteine proteinases"/>
    <property type="match status" value="2"/>
</dbReference>
<keyword evidence="4" id="KW-0479">Metal-binding</keyword>
<dbReference type="InterPro" id="IPR015940">
    <property type="entry name" value="UBA"/>
</dbReference>
<dbReference type="InterPro" id="IPR041432">
    <property type="entry name" value="UBP13_Znf-UBP_var"/>
</dbReference>
<feature type="region of interest" description="Disordered" evidence="10">
    <location>
        <begin position="624"/>
        <end position="648"/>
    </location>
</feature>
<dbReference type="GO" id="GO:0006508">
    <property type="term" value="P:proteolysis"/>
    <property type="evidence" value="ECO:0007669"/>
    <property type="project" value="UniProtKB-KW"/>
</dbReference>
<keyword evidence="7" id="KW-0862">Zinc</keyword>
<dbReference type="SUPFAM" id="SSF46934">
    <property type="entry name" value="UBA-like"/>
    <property type="match status" value="1"/>
</dbReference>
<dbReference type="Pfam" id="PF17807">
    <property type="entry name" value="zf-UBP_var"/>
    <property type="match status" value="1"/>
</dbReference>
<feature type="region of interest" description="Disordered" evidence="10">
    <location>
        <begin position="727"/>
        <end position="764"/>
    </location>
</feature>
<evidence type="ECO:0000256" key="7">
    <source>
        <dbReference type="ARBA" id="ARBA00022833"/>
    </source>
</evidence>
<dbReference type="GO" id="GO:0004843">
    <property type="term" value="F:cysteine-type deubiquitinase activity"/>
    <property type="evidence" value="ECO:0007669"/>
    <property type="project" value="UniProtKB-UniRule"/>
</dbReference>
<evidence type="ECO:0000256" key="5">
    <source>
        <dbReference type="ARBA" id="ARBA00022771"/>
    </source>
</evidence>
<dbReference type="AlphaFoldDB" id="A0AAW1R450"/>
<dbReference type="InterPro" id="IPR050185">
    <property type="entry name" value="Ub_carboxyl-term_hydrolase"/>
</dbReference>
<feature type="compositionally biased region" description="Low complexity" evidence="10">
    <location>
        <begin position="745"/>
        <end position="762"/>
    </location>
</feature>
<dbReference type="PROSITE" id="PS50030">
    <property type="entry name" value="UBA"/>
    <property type="match status" value="2"/>
</dbReference>
<evidence type="ECO:0000256" key="8">
    <source>
        <dbReference type="PROSITE-ProRule" id="PRU00502"/>
    </source>
</evidence>
<dbReference type="InterPro" id="IPR028889">
    <property type="entry name" value="USP"/>
</dbReference>
<evidence type="ECO:0000256" key="6">
    <source>
        <dbReference type="ARBA" id="ARBA00022807"/>
    </source>
</evidence>
<comment type="caution">
    <text evidence="14">The sequence shown here is derived from an EMBL/GenBank/DDBJ whole genome shotgun (WGS) entry which is preliminary data.</text>
</comment>
<dbReference type="Gene3D" id="1.10.8.10">
    <property type="entry name" value="DNA helicase RuvA subunit, C-terminal domain"/>
    <property type="match status" value="2"/>
</dbReference>
<dbReference type="SMART" id="SM00290">
    <property type="entry name" value="ZnF_UBP"/>
    <property type="match status" value="1"/>
</dbReference>
<feature type="domain" description="UBA" evidence="11">
    <location>
        <begin position="766"/>
        <end position="807"/>
    </location>
</feature>
<dbReference type="EC" id="3.4.19.12" evidence="9"/>